<keyword evidence="11" id="KW-1185">Reference proteome</keyword>
<organism evidence="10 11">
    <name type="scientific">Ectocarpus siliculosus</name>
    <name type="common">Brown alga</name>
    <name type="synonym">Conferva siliculosa</name>
    <dbReference type="NCBI Taxonomy" id="2880"/>
    <lineage>
        <taxon>Eukaryota</taxon>
        <taxon>Sar</taxon>
        <taxon>Stramenopiles</taxon>
        <taxon>Ochrophyta</taxon>
        <taxon>PX clade</taxon>
        <taxon>Phaeophyceae</taxon>
        <taxon>Ectocarpales</taxon>
        <taxon>Ectocarpaceae</taxon>
        <taxon>Ectocarpus</taxon>
    </lineage>
</organism>
<feature type="transmembrane region" description="Helical" evidence="9">
    <location>
        <begin position="1011"/>
        <end position="1038"/>
    </location>
</feature>
<evidence type="ECO:0000256" key="9">
    <source>
        <dbReference type="SAM" id="Phobius"/>
    </source>
</evidence>
<feature type="compositionally biased region" description="Basic and acidic residues" evidence="8">
    <location>
        <begin position="1345"/>
        <end position="1358"/>
    </location>
</feature>
<feature type="compositionally biased region" description="Polar residues" evidence="8">
    <location>
        <begin position="1514"/>
        <end position="1523"/>
    </location>
</feature>
<dbReference type="OrthoDB" id="2016546at2759"/>
<feature type="region of interest" description="Disordered" evidence="8">
    <location>
        <begin position="1811"/>
        <end position="1857"/>
    </location>
</feature>
<dbReference type="eggNOG" id="ENOG502S176">
    <property type="taxonomic scope" value="Eukaryota"/>
</dbReference>
<dbReference type="PANTHER" id="PTHR11319">
    <property type="entry name" value="G PROTEIN-COUPLED RECEPTOR-RELATED"/>
    <property type="match status" value="1"/>
</dbReference>
<feature type="compositionally biased region" description="Basic and acidic residues" evidence="8">
    <location>
        <begin position="1268"/>
        <end position="1280"/>
    </location>
</feature>
<feature type="region of interest" description="Disordered" evidence="8">
    <location>
        <begin position="1906"/>
        <end position="1929"/>
    </location>
</feature>
<feature type="compositionally biased region" description="Low complexity" evidence="8">
    <location>
        <begin position="1103"/>
        <end position="1116"/>
    </location>
</feature>
<evidence type="ECO:0000256" key="2">
    <source>
        <dbReference type="ARBA" id="ARBA00004442"/>
    </source>
</evidence>
<feature type="transmembrane region" description="Helical" evidence="9">
    <location>
        <begin position="978"/>
        <end position="999"/>
    </location>
</feature>
<gene>
    <name evidence="10" type="ORF">Esi_0257_0018</name>
</gene>
<evidence type="ECO:0000256" key="5">
    <source>
        <dbReference type="ARBA" id="ARBA00022729"/>
    </source>
</evidence>
<dbReference type="Proteomes" id="UP000002630">
    <property type="component" value="Linkage Group LG05"/>
</dbReference>
<evidence type="ECO:0000256" key="3">
    <source>
        <dbReference type="ARBA" id="ARBA00004613"/>
    </source>
</evidence>
<feature type="transmembrane region" description="Helical" evidence="9">
    <location>
        <begin position="661"/>
        <end position="684"/>
    </location>
</feature>
<feature type="compositionally biased region" description="Basic and acidic residues" evidence="8">
    <location>
        <begin position="1127"/>
        <end position="1137"/>
    </location>
</feature>
<evidence type="ECO:0000256" key="4">
    <source>
        <dbReference type="ARBA" id="ARBA00022525"/>
    </source>
</evidence>
<keyword evidence="5" id="KW-0732">Signal</keyword>
<feature type="transmembrane region" description="Helical" evidence="9">
    <location>
        <begin position="951"/>
        <end position="972"/>
    </location>
</feature>
<dbReference type="NCBIfam" id="TIGR01376">
    <property type="entry name" value="POMP_repeat"/>
    <property type="match status" value="2"/>
</dbReference>
<feature type="compositionally biased region" description="Low complexity" evidence="8">
    <location>
        <begin position="1243"/>
        <end position="1252"/>
    </location>
</feature>
<feature type="region of interest" description="Disordered" evidence="8">
    <location>
        <begin position="1386"/>
        <end position="1455"/>
    </location>
</feature>
<evidence type="ECO:0008006" key="12">
    <source>
        <dbReference type="Google" id="ProtNLM"/>
    </source>
</evidence>
<keyword evidence="7" id="KW-0998">Cell outer membrane</keyword>
<feature type="compositionally biased region" description="Low complexity" evidence="8">
    <location>
        <begin position="1773"/>
        <end position="1789"/>
    </location>
</feature>
<feature type="transmembrane region" description="Helical" evidence="9">
    <location>
        <begin position="870"/>
        <end position="891"/>
    </location>
</feature>
<reference evidence="10 11" key="1">
    <citation type="journal article" date="2010" name="Nature">
        <title>The Ectocarpus genome and the independent evolution of multicellularity in brown algae.</title>
        <authorList>
            <person name="Cock J.M."/>
            <person name="Sterck L."/>
            <person name="Rouze P."/>
            <person name="Scornet D."/>
            <person name="Allen A.E."/>
            <person name="Amoutzias G."/>
            <person name="Anthouard V."/>
            <person name="Artiguenave F."/>
            <person name="Aury J.M."/>
            <person name="Badger J.H."/>
            <person name="Beszteri B."/>
            <person name="Billiau K."/>
            <person name="Bonnet E."/>
            <person name="Bothwell J.H."/>
            <person name="Bowler C."/>
            <person name="Boyen C."/>
            <person name="Brownlee C."/>
            <person name="Carrano C.J."/>
            <person name="Charrier B."/>
            <person name="Cho G.Y."/>
            <person name="Coelho S.M."/>
            <person name="Collen J."/>
            <person name="Corre E."/>
            <person name="Da Silva C."/>
            <person name="Delage L."/>
            <person name="Delaroque N."/>
            <person name="Dittami S.M."/>
            <person name="Doulbeau S."/>
            <person name="Elias M."/>
            <person name="Farnham G."/>
            <person name="Gachon C.M."/>
            <person name="Gschloessl B."/>
            <person name="Heesch S."/>
            <person name="Jabbari K."/>
            <person name="Jubin C."/>
            <person name="Kawai H."/>
            <person name="Kimura K."/>
            <person name="Kloareg B."/>
            <person name="Kupper F.C."/>
            <person name="Lang D."/>
            <person name="Le Bail A."/>
            <person name="Leblanc C."/>
            <person name="Lerouge P."/>
            <person name="Lohr M."/>
            <person name="Lopez P.J."/>
            <person name="Martens C."/>
            <person name="Maumus F."/>
            <person name="Michel G."/>
            <person name="Miranda-Saavedra D."/>
            <person name="Morales J."/>
            <person name="Moreau H."/>
            <person name="Motomura T."/>
            <person name="Nagasato C."/>
            <person name="Napoli C.A."/>
            <person name="Nelson D.R."/>
            <person name="Nyvall-Collen P."/>
            <person name="Peters A.F."/>
            <person name="Pommier C."/>
            <person name="Potin P."/>
            <person name="Poulain J."/>
            <person name="Quesneville H."/>
            <person name="Read B."/>
            <person name="Rensing S.A."/>
            <person name="Ritter A."/>
            <person name="Rousvoal S."/>
            <person name="Samanta M."/>
            <person name="Samson G."/>
            <person name="Schroeder D.C."/>
            <person name="Segurens B."/>
            <person name="Strittmatter M."/>
            <person name="Tonon T."/>
            <person name="Tregear J.W."/>
            <person name="Valentin K."/>
            <person name="von Dassow P."/>
            <person name="Yamagishi T."/>
            <person name="Van de Peer Y."/>
            <person name="Wincker P."/>
        </authorList>
    </citation>
    <scope>NUCLEOTIDE SEQUENCE [LARGE SCALE GENOMIC DNA]</scope>
    <source>
        <strain evidence="11">Ec32 / CCAP1310/4</strain>
    </source>
</reference>
<accession>D7FTT9</accession>
<feature type="region of interest" description="Disordered" evidence="8">
    <location>
        <begin position="1773"/>
        <end position="1794"/>
    </location>
</feature>
<feature type="region of interest" description="Disordered" evidence="8">
    <location>
        <begin position="1103"/>
        <end position="1358"/>
    </location>
</feature>
<sequence>MSTATGQHRRETAGEGNAARQLLQHSQTRLARMCSYACGDARMMNAQEHTVWCIAFRSVARVSPKGAVYLEGGSTLNAGGANFTGNSADIYGGAVHAQDASTVTTQDGTTNTFHGNAARLGGAIHTQDSSDVTFGDGFVSLSSNSAQFEGGAVHLERSCTVRTGGATWFIGNEAGNSGGAVWAFNGSEVVITGATSFIENTSQNYGGAVMVTEGAAVRTRGNTTFSNNFAYNDGGAIQSEFSCRVQIAGRTSFSNNTVGNFGGAVYADTGVTVALSGTQLYENNSASSNGGAIRLSFAASVSITGQPAFHDNSAPDGSGGAIFCSSVPQATFKNANFTRNSALWGGAVALFSSGGSASSSSFSSASGSTSKSREIAILTSGSGYDPEDLTPSLTTTVGGGTTVTSLLAAESDGADDDGEEDPSTPVKFLDCLFESNDALEDGGALYSVASFDMIRGSKFFQNRATASGGALVHAGVMEEISDTTFVGNAAGNEGPAVLSLGLLSSMEGVTFDDNDFYCEEGEFGTETLIDKDLFGGADQCRFGRVCSRCASECDSELESAAELVDAETLPTCEEAPEGSRTTRRGATLATLEILPGFYRSSETSTDIRECFHKQACEGGSAVGTYCAEGYIGPYCAVCSAGYSPGYSRTCKSCMGDSKKSALVFAAAIGALALAAVVALVSRLVSVVEVGPPQQQGSKGWRRTCSAWQARVRQTVPLTAVKIVVVVWQIVTQYSDVAGVEYPGAYQDFLSVVDVVNLDLGFILSFACVYDTNFYDRLLMATIGPVLVLGLLGCTYLVARRRNRHCEEAMRDVQRRHLSVTLFVMFVIYAAVSYTIFETFVCDTLDDGNSYLRADYSLTCDTPLHTAYRVYAGLAVLVYPVGIPCVFGWWLFKNRHELKQEDRESQAELRPAADLWEPYKPSAYYYEVVECFRRIALTGFAVFIYPDSSAQVAIVLLLAAVFMVVSEILSPFARPVEMWLYRAGHYVVFASMYLALLLRVDVSDERDQSQEVFSGVIVIAHVAMFLVVVAQGLLIFVGWDGLVDAPDALVGREVAVSAAIADDNDNVDYWGVAGFRSRGGSIDDGSNENPGFLGAGAAAADTAADTGTSSGGAVAKGKAAKGGGGVDKPTKKKWETWERPLPNARDSFFSSARPPGLEAVAAAGATGKGGRDNAARFTSAPGRSGPSGGGGGVGRGRVAAGDSAKRVVRMSTSWASSAGGEAGKGPRLLTVPTSTSWAPGENGAAAAVTAAAAHSNKTAPNNTSSLPVEKGHKNDREETGGGRKNPPSRSSQKKQGGGYDLSRSGQDPPRKAWDPKSRVVRASMSWASSTGGGGAAPTAGGPQNGGHDRSSKAAGEDARIPVVRASASWASSAAAGGGASYAGKTVLKTMPAGKGQPPADERGRKPATTPPQSLGPNKAGNGRSREKAGEDPGYPVVRASASWASGREDGGGPASAAYLSETALKTMPTGIAVQEDERGRKPGTRPQSLGLTKGGHDRSLAAQDPPTKPLRFSDLMSQRTTNTYADDGGGAGGIAVGMTSSSRLSADPGATSGEMLALPRDRASSGPDPATRKSGGGVILGQVCSAASSKPGPTPAGRRGGRAAEGEEGTNKQAAGGGSGGRGRGHGVRRERESGTTAERVATKKSVPGDVDKLFPLYGQVGLFATQPPPNKALGGNIRVWESSSGAATKGGRGQAAGRSPRDSLNAPSFTRDFRSLSGSSLGGDSGWSFGGLGGGGGGGGGFAGTAKRSFFPETLAPLCSSPAGAAAAATARGETTSSVVSSNTPASSRAGGGRLAGLLSRNRREIIDHYGNGGPEKAWGGSVTSKTRPTPAATGRGSGRGHVGGRERESGTAAAAATPVERVATKMSPLGGVRKLLPLEGQVGLFATQPPPNKAVGGNIRVWESSSGAATKGERGQAAGQSPRDSLNVPSFTRDFRSLSGSSLGGDSGWSFGGLGGGGGGGGGFAGNAKRSFFPEALAPLCSSPAGAAAAATARGETTSSVVPDLSQELAATQVTGTQPDEAVAAPASAQAVVKAVTPVTETEHEQPVPAREALVKGAWRCRQLERTIQAK</sequence>
<dbReference type="InterPro" id="IPR003368">
    <property type="entry name" value="POMP_repeat"/>
</dbReference>
<feature type="compositionally biased region" description="Basic and acidic residues" evidence="8">
    <location>
        <begin position="1307"/>
        <end position="1316"/>
    </location>
</feature>
<evidence type="ECO:0000256" key="8">
    <source>
        <dbReference type="SAM" id="MobiDB-lite"/>
    </source>
</evidence>
<evidence type="ECO:0000256" key="6">
    <source>
        <dbReference type="ARBA" id="ARBA00023136"/>
    </source>
</evidence>
<dbReference type="InParanoid" id="D7FTT9"/>
<keyword evidence="6 9" id="KW-0472">Membrane</keyword>
<evidence type="ECO:0000256" key="7">
    <source>
        <dbReference type="ARBA" id="ARBA00023237"/>
    </source>
</evidence>
<feature type="compositionally biased region" description="Polar residues" evidence="8">
    <location>
        <begin position="1254"/>
        <end position="1265"/>
    </location>
</feature>
<evidence type="ECO:0000313" key="11">
    <source>
        <dbReference type="Proteomes" id="UP000002630"/>
    </source>
</evidence>
<name>D7FTT9_ECTSI</name>
<feature type="region of interest" description="Disordered" evidence="8">
    <location>
        <begin position="1683"/>
        <end position="1717"/>
    </location>
</feature>
<evidence type="ECO:0000313" key="10">
    <source>
        <dbReference type="EMBL" id="CBJ31466.1"/>
    </source>
</evidence>
<dbReference type="InterPro" id="IPR011050">
    <property type="entry name" value="Pectin_lyase_fold/virulence"/>
</dbReference>
<feature type="compositionally biased region" description="Polar residues" evidence="8">
    <location>
        <begin position="1919"/>
        <end position="1929"/>
    </location>
</feature>
<keyword evidence="4" id="KW-0964">Secreted</keyword>
<dbReference type="OMA" id="NIRVWES"/>
<dbReference type="PANTHER" id="PTHR11319:SF35">
    <property type="entry name" value="OUTER MEMBRANE PROTEIN PMPC-RELATED"/>
    <property type="match status" value="1"/>
</dbReference>
<feature type="compositionally biased region" description="Gly residues" evidence="8">
    <location>
        <begin position="1184"/>
        <end position="1194"/>
    </location>
</feature>
<keyword evidence="9" id="KW-0812">Transmembrane</keyword>
<dbReference type="EMBL" id="FN649730">
    <property type="protein sequence ID" value="CBJ31466.1"/>
    <property type="molecule type" value="Genomic_DNA"/>
</dbReference>
<feature type="transmembrane region" description="Helical" evidence="9">
    <location>
        <begin position="777"/>
        <end position="798"/>
    </location>
</feature>
<protein>
    <recommendedName>
        <fullName evidence="12">Polymorphic outer membrane protein</fullName>
    </recommendedName>
</protein>
<comment type="subcellular location">
    <subcellularLocation>
        <location evidence="1">Cell envelope</location>
    </subcellularLocation>
    <subcellularLocation>
        <location evidence="2">Cell outer membrane</location>
    </subcellularLocation>
    <subcellularLocation>
        <location evidence="3">Secreted</location>
    </subcellularLocation>
</comment>
<feature type="compositionally biased region" description="Low complexity" evidence="8">
    <location>
        <begin position="1155"/>
        <end position="1164"/>
    </location>
</feature>
<proteinExistence type="predicted"/>
<dbReference type="SUPFAM" id="SSF51126">
    <property type="entry name" value="Pectin lyase-like"/>
    <property type="match status" value="2"/>
</dbReference>
<dbReference type="GO" id="GO:0005576">
    <property type="term" value="C:extracellular region"/>
    <property type="evidence" value="ECO:0007669"/>
    <property type="project" value="UniProtKB-SubCell"/>
</dbReference>
<dbReference type="EMBL" id="FN648439">
    <property type="protein sequence ID" value="CBJ31466.1"/>
    <property type="molecule type" value="Genomic_DNA"/>
</dbReference>
<keyword evidence="9" id="KW-1133">Transmembrane helix</keyword>
<feature type="transmembrane region" description="Helical" evidence="9">
    <location>
        <begin position="819"/>
        <end position="836"/>
    </location>
</feature>
<feature type="region of interest" description="Disordered" evidence="8">
    <location>
        <begin position="1467"/>
        <end position="1651"/>
    </location>
</feature>
<evidence type="ECO:0000256" key="1">
    <source>
        <dbReference type="ARBA" id="ARBA00004196"/>
    </source>
</evidence>